<evidence type="ECO:0000256" key="2">
    <source>
        <dbReference type="ARBA" id="ARBA00022840"/>
    </source>
</evidence>
<evidence type="ECO:0000313" key="4">
    <source>
        <dbReference type="EMBL" id="MBB2892700.1"/>
    </source>
</evidence>
<dbReference type="PROSITE" id="PS50043">
    <property type="entry name" value="HTH_LUXR_2"/>
    <property type="match status" value="1"/>
</dbReference>
<keyword evidence="1" id="KW-0547">Nucleotide-binding</keyword>
<organism evidence="4 5">
    <name type="scientific">Flexivirga oryzae</name>
    <dbReference type="NCBI Taxonomy" id="1794944"/>
    <lineage>
        <taxon>Bacteria</taxon>
        <taxon>Bacillati</taxon>
        <taxon>Actinomycetota</taxon>
        <taxon>Actinomycetes</taxon>
        <taxon>Micrococcales</taxon>
        <taxon>Dermacoccaceae</taxon>
        <taxon>Flexivirga</taxon>
    </lineage>
</organism>
<dbReference type="PANTHER" id="PTHR16305:SF35">
    <property type="entry name" value="TRANSCRIPTIONAL ACTIVATOR DOMAIN"/>
    <property type="match status" value="1"/>
</dbReference>
<keyword evidence="4" id="KW-0238">DNA-binding</keyword>
<evidence type="ECO:0000259" key="3">
    <source>
        <dbReference type="PROSITE" id="PS50043"/>
    </source>
</evidence>
<dbReference type="SMART" id="SM00421">
    <property type="entry name" value="HTH_LUXR"/>
    <property type="match status" value="1"/>
</dbReference>
<evidence type="ECO:0000256" key="1">
    <source>
        <dbReference type="ARBA" id="ARBA00022741"/>
    </source>
</evidence>
<dbReference type="Gene3D" id="3.40.50.300">
    <property type="entry name" value="P-loop containing nucleotide triphosphate hydrolases"/>
    <property type="match status" value="1"/>
</dbReference>
<dbReference type="GO" id="GO:0005737">
    <property type="term" value="C:cytoplasm"/>
    <property type="evidence" value="ECO:0007669"/>
    <property type="project" value="TreeGrafter"/>
</dbReference>
<dbReference type="GO" id="GO:0006355">
    <property type="term" value="P:regulation of DNA-templated transcription"/>
    <property type="evidence" value="ECO:0007669"/>
    <property type="project" value="InterPro"/>
</dbReference>
<protein>
    <submittedName>
        <fullName evidence="4">DNA-binding CsgD family transcriptional regulator/tetratricopeptide (TPR) repeat protein</fullName>
    </submittedName>
</protein>
<dbReference type="InterPro" id="IPR000792">
    <property type="entry name" value="Tscrpt_reg_LuxR_C"/>
</dbReference>
<reference evidence="4 5" key="1">
    <citation type="submission" date="2020-08" db="EMBL/GenBank/DDBJ databases">
        <title>Sequencing the genomes of 1000 actinobacteria strains.</title>
        <authorList>
            <person name="Klenk H.-P."/>
        </authorList>
    </citation>
    <scope>NUCLEOTIDE SEQUENCE [LARGE SCALE GENOMIC DNA]</scope>
    <source>
        <strain evidence="4 5">DSM 105369</strain>
    </source>
</reference>
<keyword evidence="5" id="KW-1185">Reference proteome</keyword>
<accession>A0A839N4L5</accession>
<dbReference type="GO" id="GO:0004016">
    <property type="term" value="F:adenylate cyclase activity"/>
    <property type="evidence" value="ECO:0007669"/>
    <property type="project" value="TreeGrafter"/>
</dbReference>
<dbReference type="Proteomes" id="UP000559182">
    <property type="component" value="Unassembled WGS sequence"/>
</dbReference>
<dbReference type="Pfam" id="PF00196">
    <property type="entry name" value="GerE"/>
    <property type="match status" value="1"/>
</dbReference>
<proteinExistence type="predicted"/>
<dbReference type="RefSeq" id="WP_183321113.1">
    <property type="nucleotide sequence ID" value="NZ_JACHVQ010000002.1"/>
</dbReference>
<feature type="domain" description="HTH luxR-type" evidence="3">
    <location>
        <begin position="904"/>
        <end position="969"/>
    </location>
</feature>
<dbReference type="SUPFAM" id="SSF46894">
    <property type="entry name" value="C-terminal effector domain of the bipartite response regulators"/>
    <property type="match status" value="1"/>
</dbReference>
<comment type="caution">
    <text evidence="4">The sequence shown here is derived from an EMBL/GenBank/DDBJ whole genome shotgun (WGS) entry which is preliminary data.</text>
</comment>
<keyword evidence="2" id="KW-0067">ATP-binding</keyword>
<evidence type="ECO:0000313" key="5">
    <source>
        <dbReference type="Proteomes" id="UP000559182"/>
    </source>
</evidence>
<dbReference type="InterPro" id="IPR041664">
    <property type="entry name" value="AAA_16"/>
</dbReference>
<dbReference type="InterPro" id="IPR027417">
    <property type="entry name" value="P-loop_NTPase"/>
</dbReference>
<dbReference type="SUPFAM" id="SSF52540">
    <property type="entry name" value="P-loop containing nucleoside triphosphate hydrolases"/>
    <property type="match status" value="1"/>
</dbReference>
<dbReference type="AlphaFoldDB" id="A0A839N4L5"/>
<dbReference type="GO" id="GO:0003677">
    <property type="term" value="F:DNA binding"/>
    <property type="evidence" value="ECO:0007669"/>
    <property type="project" value="UniProtKB-KW"/>
</dbReference>
<dbReference type="InterPro" id="IPR016032">
    <property type="entry name" value="Sig_transdc_resp-reg_C-effctor"/>
</dbReference>
<gene>
    <name evidence="4" type="ORF">FHU39_002718</name>
</gene>
<dbReference type="InterPro" id="IPR036388">
    <property type="entry name" value="WH-like_DNA-bd_sf"/>
</dbReference>
<dbReference type="EMBL" id="JACHVQ010000002">
    <property type="protein sequence ID" value="MBB2892700.1"/>
    <property type="molecule type" value="Genomic_DNA"/>
</dbReference>
<name>A0A839N4L5_9MICO</name>
<dbReference type="CDD" id="cd06170">
    <property type="entry name" value="LuxR_C_like"/>
    <property type="match status" value="1"/>
</dbReference>
<dbReference type="GO" id="GO:0005524">
    <property type="term" value="F:ATP binding"/>
    <property type="evidence" value="ECO:0007669"/>
    <property type="project" value="UniProtKB-KW"/>
</dbReference>
<dbReference type="Pfam" id="PF13191">
    <property type="entry name" value="AAA_16"/>
    <property type="match status" value="1"/>
</dbReference>
<dbReference type="PANTHER" id="PTHR16305">
    <property type="entry name" value="TESTICULAR SOLUBLE ADENYLYL CYCLASE"/>
    <property type="match status" value="1"/>
</dbReference>
<sequence length="971" mass="105006">MEWPAIPLPRRFQVARRSRLVGRRHELAELEGIWSRVEDGDGQVVLLGGEPGAGKTRLAVEVAGALHDHGVPVLIAAAGKDAGVPYQPVVELLDHLFEHAPCCATERGEVCPLLAGAPYDLGRISGRAARHHAPEVTRTSGDARRDLFDALAMLLRRLAEEQPLAVVLDDLQWATQPTVALLKHVAGSTVDSRLLLMATFRTTAPDRSPELSEHLADLHRLDGVHRLDLGGLDTAAIADFVSEHAGISASAARQPASILRDRTGGNPFYLREMWTDVQRHGGVESLRDGRSVPASIADTIAVRLAGVGPEVLEIVQLAAVLGDSFDIATLVTASEVGGTRSVEAVDSAVSAGLLEAVDDPPARYGFVHSLTRQVVLDRLPAARLQPLHAQAAHALDRGPETSPDLYPRLAHHYLCAHPLGYREQAYRYACLAARQAAHSLAFEDAAGWFERAAALPETAADEVADSLFGAAQNYLRASEFARARDIYDRLTEMPDPLTRLRAAMGFEDTNWRPGPIDARAAELLATAIADCGLPEDDVRHVRATASLARALAFAGQHDRAESLGSRAMAMARRTDDRATVMHTLRTGLWHDLLPGGVDRQLDRVRELTALAREAVDHESLAEAAHFGALASYLAGRPVELEGYIRQERAAAASGRQPFMDYTATCMMQSRAFRRGEFDEAERLADAALQIGEFDAESTDGPHSVQLFMIRRETGRLDAVRPLVTGQEQFAGRWLPGLLALYTELGLTDGMRRTLRTLLARDVESYVADARFPIELAFLADAAADLADAEAMDTLLPFLTAYAGGNIATGQFVAVFGSADRYLARFAEAGGDHGAADRLFASALAMDRRMGSAVHIAETLARHAVVLHRRGDDPARAARLAAEARSHAEPIRQLRVLRWLDAISVGATPDGLTGRELDVLRLLAAGLSNREIGAQLFISANTAANHVRSILLKTGATNRTQAARYATDHDLV</sequence>
<dbReference type="PRINTS" id="PR00038">
    <property type="entry name" value="HTHLUXR"/>
</dbReference>
<dbReference type="Gene3D" id="1.10.10.10">
    <property type="entry name" value="Winged helix-like DNA-binding domain superfamily/Winged helix DNA-binding domain"/>
    <property type="match status" value="1"/>
</dbReference>